<reference evidence="3 4" key="1">
    <citation type="submission" date="2021-03" db="EMBL/GenBank/DDBJ databases">
        <title>Actinomadura violae sp. nov., isolated from lichen in Thailand.</title>
        <authorList>
            <person name="Kanchanasin P."/>
            <person name="Saeng-In P."/>
            <person name="Phongsopitanun W."/>
            <person name="Yuki M."/>
            <person name="Kudo T."/>
            <person name="Ohkuma M."/>
            <person name="Tanasupawat S."/>
        </authorList>
    </citation>
    <scope>NUCLEOTIDE SEQUENCE [LARGE SCALE GENOMIC DNA]</scope>
    <source>
        <strain evidence="3 4">LCR2-06</strain>
    </source>
</reference>
<dbReference type="PANTHER" id="PTHR11895">
    <property type="entry name" value="TRANSAMIDASE"/>
    <property type="match status" value="1"/>
</dbReference>
<evidence type="ECO:0000313" key="3">
    <source>
        <dbReference type="EMBL" id="MBO2462046.1"/>
    </source>
</evidence>
<gene>
    <name evidence="3" type="ORF">J4709_31180</name>
</gene>
<proteinExistence type="inferred from homology"/>
<dbReference type="InterPro" id="IPR036928">
    <property type="entry name" value="AS_sf"/>
</dbReference>
<protein>
    <submittedName>
        <fullName evidence="3">Amidase</fullName>
    </submittedName>
</protein>
<comment type="similarity">
    <text evidence="1">Belongs to the amidase family.</text>
</comment>
<evidence type="ECO:0000256" key="1">
    <source>
        <dbReference type="ARBA" id="ARBA00009199"/>
    </source>
</evidence>
<sequence>MEELLFAPIAELRDLYARHEVSPVEVLDAVLARLDRLEPELNAFVTVLDGPARRQAERAERDFLRGVPAAPLAGIPVSVKDLIAIPGVRMTAGSRILRDHRPDRGSAVHAALRSAGAVVFGTANLLEFAYGFVHADHGQANNPWDVGRTAGGSSSGSVAAGIGHASIGTDTGGSVRLPAAFCGLVGLRPTHGAIDMAGVLPLAPSLDTVGVLARTPADARLVHEVLAGPQPAPPAPVRSIGVVADLLGEPLTPQVRKVFDHALDVLARAGARCREVRLPGIEEFTGQVATTMLAEAAHEHRAWYPARAADYAAGTRANLAAGRDVTATAYLHAMDERRRFTGVVDAALREVDLLAAPTIGFTAPEREPDFEGGGLGYVLRTMPFSGTGHPAVNVPAGVTADGLPAGLQLVARHGREADLLAAAEMFEREVAGFPRSGL</sequence>
<evidence type="ECO:0000259" key="2">
    <source>
        <dbReference type="Pfam" id="PF01425"/>
    </source>
</evidence>
<name>A0ABS3RZ64_9ACTN</name>
<evidence type="ECO:0000313" key="4">
    <source>
        <dbReference type="Proteomes" id="UP000680206"/>
    </source>
</evidence>
<organism evidence="3 4">
    <name type="scientific">Actinomadura violacea</name>
    <dbReference type="NCBI Taxonomy" id="2819934"/>
    <lineage>
        <taxon>Bacteria</taxon>
        <taxon>Bacillati</taxon>
        <taxon>Actinomycetota</taxon>
        <taxon>Actinomycetes</taxon>
        <taxon>Streptosporangiales</taxon>
        <taxon>Thermomonosporaceae</taxon>
        <taxon>Actinomadura</taxon>
    </lineage>
</organism>
<dbReference type="InterPro" id="IPR000120">
    <property type="entry name" value="Amidase"/>
</dbReference>
<accession>A0ABS3RZ64</accession>
<dbReference type="RefSeq" id="WP_208245954.1">
    <property type="nucleotide sequence ID" value="NZ_JAGEPF010000020.1"/>
</dbReference>
<dbReference type="EMBL" id="JAGEPF010000020">
    <property type="protein sequence ID" value="MBO2462046.1"/>
    <property type="molecule type" value="Genomic_DNA"/>
</dbReference>
<dbReference type="Pfam" id="PF01425">
    <property type="entry name" value="Amidase"/>
    <property type="match status" value="1"/>
</dbReference>
<dbReference type="Gene3D" id="3.90.1300.10">
    <property type="entry name" value="Amidase signature (AS) domain"/>
    <property type="match status" value="1"/>
</dbReference>
<feature type="domain" description="Amidase" evidence="2">
    <location>
        <begin position="25"/>
        <end position="420"/>
    </location>
</feature>
<comment type="caution">
    <text evidence="3">The sequence shown here is derived from an EMBL/GenBank/DDBJ whole genome shotgun (WGS) entry which is preliminary data.</text>
</comment>
<dbReference type="Proteomes" id="UP000680206">
    <property type="component" value="Unassembled WGS sequence"/>
</dbReference>
<keyword evidence="4" id="KW-1185">Reference proteome</keyword>
<dbReference type="PANTHER" id="PTHR11895:SF7">
    <property type="entry name" value="GLUTAMYL-TRNA(GLN) AMIDOTRANSFERASE SUBUNIT A, MITOCHONDRIAL"/>
    <property type="match status" value="1"/>
</dbReference>
<dbReference type="InterPro" id="IPR023631">
    <property type="entry name" value="Amidase_dom"/>
</dbReference>
<dbReference type="SUPFAM" id="SSF75304">
    <property type="entry name" value="Amidase signature (AS) enzymes"/>
    <property type="match status" value="1"/>
</dbReference>